<gene>
    <name evidence="2" type="primary">LOC142168049</name>
</gene>
<reference evidence="2" key="2">
    <citation type="submission" date="2025-08" db="UniProtKB">
        <authorList>
            <consortium name="RefSeq"/>
        </authorList>
    </citation>
    <scope>IDENTIFICATION</scope>
    <source>
        <tissue evidence="2">Leaf</tissue>
    </source>
</reference>
<reference evidence="1" key="1">
    <citation type="journal article" date="2014" name="Nat. Commun.">
        <title>The tobacco genome sequence and its comparison with those of tomato and potato.</title>
        <authorList>
            <person name="Sierro N."/>
            <person name="Battey J.N."/>
            <person name="Ouadi S."/>
            <person name="Bakaher N."/>
            <person name="Bovet L."/>
            <person name="Willig A."/>
            <person name="Goepfert S."/>
            <person name="Peitsch M.C."/>
            <person name="Ivanov N.V."/>
        </authorList>
    </citation>
    <scope>NUCLEOTIDE SEQUENCE [LARGE SCALE GENOMIC DNA]</scope>
</reference>
<accession>A0AC58SIM5</accession>
<dbReference type="Proteomes" id="UP000790787">
    <property type="component" value="Chromosome 13"/>
</dbReference>
<name>A0AC58SIM5_TOBAC</name>
<evidence type="ECO:0000313" key="2">
    <source>
        <dbReference type="RefSeq" id="XP_075084804.1"/>
    </source>
</evidence>
<sequence length="332" mass="38557">MNYVGFIGIMEPMQKAKKLETYMRKIGMLQAFSNVSNKIWVFIDEDHGVDIIIDMEQQMTLKFTNLETKKCVMVTFVYAKCNAIECIELWDNMYVIASEMSLPWLVGGDFNVIWDKEEKFGELKRIVSLKDWIDAWLIWNLPTVEVTHLSKIGSDHSPMMLSWDPFILFNHKLKKLKKTLSTWSRTTYGGIFQKISSLEEVVLVHEAQFERHPMIKIEKGCRRNTKFFHAKVNERQRRLQLKRVQNSDGNWLENNVDMAEEAVRFFQSHFHEETIPTSFGILDHVPMMVDSTQNMELVQQPTKEEVKHAIFSLNGASAGGLDGFSGCFFHAC</sequence>
<evidence type="ECO:0000313" key="1">
    <source>
        <dbReference type="Proteomes" id="UP000790787"/>
    </source>
</evidence>
<keyword evidence="1" id="KW-1185">Reference proteome</keyword>
<protein>
    <submittedName>
        <fullName evidence="2">Uncharacterized protein LOC142168049</fullName>
    </submittedName>
</protein>
<dbReference type="RefSeq" id="XP_075084804.1">
    <property type="nucleotide sequence ID" value="XM_075228703.1"/>
</dbReference>
<organism evidence="1 2">
    <name type="scientific">Nicotiana tabacum</name>
    <name type="common">Common tobacco</name>
    <dbReference type="NCBI Taxonomy" id="4097"/>
    <lineage>
        <taxon>Eukaryota</taxon>
        <taxon>Viridiplantae</taxon>
        <taxon>Streptophyta</taxon>
        <taxon>Embryophyta</taxon>
        <taxon>Tracheophyta</taxon>
        <taxon>Spermatophyta</taxon>
        <taxon>Magnoliopsida</taxon>
        <taxon>eudicotyledons</taxon>
        <taxon>Gunneridae</taxon>
        <taxon>Pentapetalae</taxon>
        <taxon>asterids</taxon>
        <taxon>lamiids</taxon>
        <taxon>Solanales</taxon>
        <taxon>Solanaceae</taxon>
        <taxon>Nicotianoideae</taxon>
        <taxon>Nicotianeae</taxon>
        <taxon>Nicotiana</taxon>
    </lineage>
</organism>
<proteinExistence type="predicted"/>